<dbReference type="SUPFAM" id="SSF47336">
    <property type="entry name" value="ACP-like"/>
    <property type="match status" value="1"/>
</dbReference>
<dbReference type="AlphaFoldDB" id="A0A0A7V236"/>
<dbReference type="KEGG" id="nbv:T478_0163"/>
<evidence type="ECO:0000313" key="2">
    <source>
        <dbReference type="EMBL" id="AJA92241.1"/>
    </source>
</evidence>
<evidence type="ECO:0000313" key="5">
    <source>
        <dbReference type="Proteomes" id="UP000241022"/>
    </source>
</evidence>
<dbReference type="HOGENOM" id="CLU_108696_20_4_2"/>
<accession>A0A0A7V236</accession>
<dbReference type="STRING" id="1410606.T478_0163"/>
<feature type="domain" description="Carrier" evidence="1">
    <location>
        <begin position="3"/>
        <end position="67"/>
    </location>
</feature>
<evidence type="ECO:0000259" key="1">
    <source>
        <dbReference type="Pfam" id="PF00550"/>
    </source>
</evidence>
<sequence>MSEKLYKIISRVFNVDYNKINDETSPENLEEWDSFNFYVLLDEIENEFNIKFDLDETLDIKKIGDLKNILTKRGGKIE</sequence>
<organism evidence="2 4">
    <name type="scientific">Candidatus Nitrosopelagicus brevis</name>
    <dbReference type="NCBI Taxonomy" id="1410606"/>
    <lineage>
        <taxon>Archaea</taxon>
        <taxon>Nitrososphaerota</taxon>
    </lineage>
</organism>
<keyword evidence="5" id="KW-1185">Reference proteome</keyword>
<dbReference type="EMBL" id="LXWN01000002">
    <property type="protein sequence ID" value="PTL87420.1"/>
    <property type="molecule type" value="Genomic_DNA"/>
</dbReference>
<dbReference type="EMBL" id="CP007026">
    <property type="protein sequence ID" value="AJA92241.1"/>
    <property type="molecule type" value="Genomic_DNA"/>
</dbReference>
<dbReference type="Proteomes" id="UP000241022">
    <property type="component" value="Unassembled WGS sequence"/>
</dbReference>
<evidence type="ECO:0000313" key="3">
    <source>
        <dbReference type="EMBL" id="PTL87420.1"/>
    </source>
</evidence>
<protein>
    <submittedName>
        <fullName evidence="3">Acyl carrier protein</fullName>
    </submittedName>
    <submittedName>
        <fullName evidence="2">Phosphopantetheine attachment domain protein</fullName>
    </submittedName>
</protein>
<dbReference type="SMR" id="A0A0A7V236"/>
<dbReference type="RefSeq" id="WP_048104424.1">
    <property type="nucleotide sequence ID" value="NZ_CP007026.1"/>
</dbReference>
<dbReference type="GeneID" id="24816061"/>
<evidence type="ECO:0000313" key="4">
    <source>
        <dbReference type="Proteomes" id="UP000030944"/>
    </source>
</evidence>
<dbReference type="OrthoDB" id="9245at2157"/>
<dbReference type="Gene3D" id="1.10.1200.10">
    <property type="entry name" value="ACP-like"/>
    <property type="match status" value="1"/>
</dbReference>
<reference evidence="3 5" key="4">
    <citation type="submission" date="2018-04" db="EMBL/GenBank/DDBJ databases">
        <title>Transcriptomics of ammonia oxidizing archaea.</title>
        <authorList>
            <person name="Carini P."/>
        </authorList>
    </citation>
    <scope>NUCLEOTIDE SEQUENCE [LARGE SCALE GENOMIC DNA]</scope>
    <source>
        <strain evidence="3 5">U25</strain>
    </source>
</reference>
<gene>
    <name evidence="3" type="ORF">A7X95_05880</name>
    <name evidence="2" type="ORF">T478_0163</name>
</gene>
<dbReference type="InterPro" id="IPR009081">
    <property type="entry name" value="PP-bd_ACP"/>
</dbReference>
<dbReference type="Proteomes" id="UP000030944">
    <property type="component" value="Chromosome"/>
</dbReference>
<reference evidence="3" key="3">
    <citation type="submission" date="2016-05" db="EMBL/GenBank/DDBJ databases">
        <authorList>
            <person name="Lavstsen T."/>
            <person name="Jespersen J.S."/>
        </authorList>
    </citation>
    <scope>NUCLEOTIDE SEQUENCE [LARGE SCALE GENOMIC DNA]</scope>
    <source>
        <strain evidence="3">U25</strain>
    </source>
</reference>
<dbReference type="InterPro" id="IPR036736">
    <property type="entry name" value="ACP-like_sf"/>
</dbReference>
<reference evidence="2 4" key="1">
    <citation type="journal article" date="2015" name="Proc. Natl. Acad. Sci. U.S.A.">
        <title>Genomic and proteomic characterization of "Candidatus Nitrosopelagicus brevis": An ammonia-oxidizing archaeon from the open ocean.</title>
        <authorList>
            <person name="Santoro A.E."/>
            <person name="Dupont C.L."/>
            <person name="Richter R.A."/>
            <person name="Craig M.T."/>
            <person name="Carini P."/>
            <person name="McIlvin M.R."/>
            <person name="Yang Y."/>
            <person name="Orsi W.D."/>
            <person name="Moran D.M."/>
            <person name="Saito M.A."/>
        </authorList>
    </citation>
    <scope>NUCLEOTIDE SEQUENCE [LARGE SCALE GENOMIC DNA]</scope>
    <source>
        <strain evidence="2">CN25</strain>
        <strain evidence="4">V2</strain>
    </source>
</reference>
<proteinExistence type="predicted"/>
<name>A0A0A7V236_9ARCH</name>
<reference evidence="5" key="2">
    <citation type="submission" date="2016-05" db="EMBL/GenBank/DDBJ databases">
        <authorList>
            <person name="Dupont C."/>
            <person name="Santoro A."/>
        </authorList>
    </citation>
    <scope>NUCLEOTIDE SEQUENCE [LARGE SCALE GENOMIC DNA]</scope>
    <source>
        <strain evidence="5">U25</strain>
    </source>
</reference>
<dbReference type="Pfam" id="PF00550">
    <property type="entry name" value="PP-binding"/>
    <property type="match status" value="1"/>
</dbReference>